<sequence length="261" mass="29725">GFLQEPRTSKQKKKKPLVLFYSGNLTAASFRQTELWSSPEAFDNLSFNFRFSEIQLILGFIFLLVNLFSNNKTRETKIAVILKLRGTYLWRLDYSAHFTLKDSEMAHHMLRPNDLRDSSIDPLGRDVVPLRSRAYGLDDISGFSARSEPALGGLTAGMSARGYTSSLEDPILFSQRRDVPLGISPVPPGNPDIIYERPNSQRRVESLSLHETESNILFVDGLPTDCTRREVGRYKFDDKKPESSILRIHFAHFPFRLPSQT</sequence>
<keyword evidence="1" id="KW-0812">Transmembrane</keyword>
<keyword evidence="1" id="KW-0472">Membrane</keyword>
<dbReference type="Proteomes" id="UP000596660">
    <property type="component" value="Unplaced"/>
</dbReference>
<proteinExistence type="predicted"/>
<dbReference type="Gramene" id="AUR62006760-RA">
    <property type="protein sequence ID" value="AUR62006760-RA:cds"/>
    <property type="gene ID" value="AUR62006760"/>
</dbReference>
<reference evidence="2" key="1">
    <citation type="journal article" date="2017" name="Nature">
        <title>The genome of Chenopodium quinoa.</title>
        <authorList>
            <person name="Jarvis D.E."/>
            <person name="Ho Y.S."/>
            <person name="Lightfoot D.J."/>
            <person name="Schmoeckel S.M."/>
            <person name="Li B."/>
            <person name="Borm T.J.A."/>
            <person name="Ohyanagi H."/>
            <person name="Mineta K."/>
            <person name="Michell C.T."/>
            <person name="Saber N."/>
            <person name="Kharbatia N.M."/>
            <person name="Rupper R.R."/>
            <person name="Sharp A.R."/>
            <person name="Dally N."/>
            <person name="Boughton B.A."/>
            <person name="Woo Y.H."/>
            <person name="Gao G."/>
            <person name="Schijlen E.G.W.M."/>
            <person name="Guo X."/>
            <person name="Momin A.A."/>
            <person name="Negrao S."/>
            <person name="Al-Babili S."/>
            <person name="Gehring C."/>
            <person name="Roessner U."/>
            <person name="Jung C."/>
            <person name="Murphy K."/>
            <person name="Arold S.T."/>
            <person name="Gojobori T."/>
            <person name="van der Linden C.G."/>
            <person name="van Loo E.N."/>
            <person name="Jellen E.N."/>
            <person name="Maughan P.J."/>
            <person name="Tester M."/>
        </authorList>
    </citation>
    <scope>NUCLEOTIDE SEQUENCE [LARGE SCALE GENOMIC DNA]</scope>
    <source>
        <strain evidence="2">cv. PI 614886</strain>
    </source>
</reference>
<accession>A0A803L4H1</accession>
<dbReference type="EnsemblPlants" id="AUR62006760-RA">
    <property type="protein sequence ID" value="AUR62006760-RA:cds"/>
    <property type="gene ID" value="AUR62006760"/>
</dbReference>
<keyword evidence="1" id="KW-1133">Transmembrane helix</keyword>
<reference evidence="2" key="2">
    <citation type="submission" date="2021-03" db="UniProtKB">
        <authorList>
            <consortium name="EnsemblPlants"/>
        </authorList>
    </citation>
    <scope>IDENTIFICATION</scope>
</reference>
<feature type="transmembrane region" description="Helical" evidence="1">
    <location>
        <begin position="47"/>
        <end position="68"/>
    </location>
</feature>
<evidence type="ECO:0000313" key="3">
    <source>
        <dbReference type="Proteomes" id="UP000596660"/>
    </source>
</evidence>
<evidence type="ECO:0000313" key="2">
    <source>
        <dbReference type="EnsemblPlants" id="AUR62006760-RA:cds"/>
    </source>
</evidence>
<evidence type="ECO:0000256" key="1">
    <source>
        <dbReference type="SAM" id="Phobius"/>
    </source>
</evidence>
<dbReference type="AlphaFoldDB" id="A0A803L4H1"/>
<name>A0A803L4H1_CHEQI</name>
<keyword evidence="3" id="KW-1185">Reference proteome</keyword>
<protein>
    <submittedName>
        <fullName evidence="2">Uncharacterized protein</fullName>
    </submittedName>
</protein>
<organism evidence="2 3">
    <name type="scientific">Chenopodium quinoa</name>
    <name type="common">Quinoa</name>
    <dbReference type="NCBI Taxonomy" id="63459"/>
    <lineage>
        <taxon>Eukaryota</taxon>
        <taxon>Viridiplantae</taxon>
        <taxon>Streptophyta</taxon>
        <taxon>Embryophyta</taxon>
        <taxon>Tracheophyta</taxon>
        <taxon>Spermatophyta</taxon>
        <taxon>Magnoliopsida</taxon>
        <taxon>eudicotyledons</taxon>
        <taxon>Gunneridae</taxon>
        <taxon>Pentapetalae</taxon>
        <taxon>Caryophyllales</taxon>
        <taxon>Chenopodiaceae</taxon>
        <taxon>Chenopodioideae</taxon>
        <taxon>Atripliceae</taxon>
        <taxon>Chenopodium</taxon>
    </lineage>
</organism>